<evidence type="ECO:0000313" key="3">
    <source>
        <dbReference type="Proteomes" id="UP000604046"/>
    </source>
</evidence>
<proteinExistence type="predicted"/>
<gene>
    <name evidence="2" type="ORF">SNAT2548_LOCUS8694</name>
</gene>
<reference evidence="2" key="1">
    <citation type="submission" date="2021-02" db="EMBL/GenBank/DDBJ databases">
        <authorList>
            <person name="Dougan E. K."/>
            <person name="Rhodes N."/>
            <person name="Thang M."/>
            <person name="Chan C."/>
        </authorList>
    </citation>
    <scope>NUCLEOTIDE SEQUENCE</scope>
</reference>
<dbReference type="SMART" id="SM00458">
    <property type="entry name" value="RICIN"/>
    <property type="match status" value="1"/>
</dbReference>
<protein>
    <recommendedName>
        <fullName evidence="1">Ricin B lectin domain-containing protein</fullName>
    </recommendedName>
</protein>
<evidence type="ECO:0000259" key="1">
    <source>
        <dbReference type="SMART" id="SM00458"/>
    </source>
</evidence>
<dbReference type="Gene3D" id="2.80.10.50">
    <property type="match status" value="2"/>
</dbReference>
<dbReference type="InterPro" id="IPR000772">
    <property type="entry name" value="Ricin_B_lectin"/>
</dbReference>
<dbReference type="EMBL" id="CAJNDS010000652">
    <property type="protein sequence ID" value="CAE7225520.1"/>
    <property type="molecule type" value="Genomic_DNA"/>
</dbReference>
<evidence type="ECO:0000313" key="2">
    <source>
        <dbReference type="EMBL" id="CAE7225520.1"/>
    </source>
</evidence>
<keyword evidence="3" id="KW-1185">Reference proteome</keyword>
<name>A0A812KDF2_9DINO</name>
<feature type="domain" description="Ricin B lectin" evidence="1">
    <location>
        <begin position="81"/>
        <end position="194"/>
    </location>
</feature>
<organism evidence="2 3">
    <name type="scientific">Symbiodinium natans</name>
    <dbReference type="NCBI Taxonomy" id="878477"/>
    <lineage>
        <taxon>Eukaryota</taxon>
        <taxon>Sar</taxon>
        <taxon>Alveolata</taxon>
        <taxon>Dinophyceae</taxon>
        <taxon>Suessiales</taxon>
        <taxon>Symbiodiniaceae</taxon>
        <taxon>Symbiodinium</taxon>
    </lineage>
</organism>
<dbReference type="SUPFAM" id="SSF50370">
    <property type="entry name" value="Ricin B-like lectins"/>
    <property type="match status" value="2"/>
</dbReference>
<dbReference type="InterPro" id="IPR035992">
    <property type="entry name" value="Ricin_B-like_lectins"/>
</dbReference>
<dbReference type="AlphaFoldDB" id="A0A812KDF2"/>
<feature type="non-terminal residue" evidence="2">
    <location>
        <position position="276"/>
    </location>
</feature>
<dbReference type="PROSITE" id="PS50231">
    <property type="entry name" value="RICIN_B_LECTIN"/>
    <property type="match status" value="1"/>
</dbReference>
<dbReference type="Proteomes" id="UP000604046">
    <property type="component" value="Unassembled WGS sequence"/>
</dbReference>
<sequence length="276" mass="31335">MWECHDGSNQKFFFDGPNIRTRKDDTCMDAAGPIRELALPCRNGDASGIHTVQPQNGNKIFMSSCPNSDSLQWHFGTNIRNSRQITVGGRCLVRWWNDNDNVGTGNCEEQPTQLWYFSGEQLMTEHDDKCLEEALDTGNLRMRACNGWGNQKFYFDGVYLRMKHTDRCLDYNVETHSAYAGSCPYMDNHLWKFGPGEALVLRKVPLPSSFEHGQSLRASCWSERFTSRPQNFETMSCVAAAWVNSQNKPGLDGFACTACIQVVSKRYAELDSKIKQ</sequence>
<accession>A0A812KDF2</accession>
<comment type="caution">
    <text evidence="2">The sequence shown here is derived from an EMBL/GenBank/DDBJ whole genome shotgun (WGS) entry which is preliminary data.</text>
</comment>